<feature type="binding site" evidence="10">
    <location>
        <position position="238"/>
    </location>
    <ligand>
        <name>Mn(2+)</name>
        <dbReference type="ChEBI" id="CHEBI:29035"/>
        <label>1</label>
    </ligand>
</feature>
<keyword evidence="7 10" id="KW-0464">Manganese</keyword>
<dbReference type="PANTHER" id="PTHR43782:SF3">
    <property type="entry name" value="ARGINASE"/>
    <property type="match status" value="1"/>
</dbReference>
<feature type="binding site" evidence="10">
    <location>
        <position position="132"/>
    </location>
    <ligand>
        <name>Mn(2+)</name>
        <dbReference type="ChEBI" id="CHEBI:29035"/>
        <label>1</label>
    </ligand>
</feature>
<evidence type="ECO:0000256" key="5">
    <source>
        <dbReference type="ARBA" id="ARBA00022723"/>
    </source>
</evidence>
<dbReference type="PANTHER" id="PTHR43782">
    <property type="entry name" value="ARGINASE"/>
    <property type="match status" value="1"/>
</dbReference>
<dbReference type="AlphaFoldDB" id="A0A1I5IP80"/>
<dbReference type="GO" id="GO:0005737">
    <property type="term" value="C:cytoplasm"/>
    <property type="evidence" value="ECO:0007669"/>
    <property type="project" value="TreeGrafter"/>
</dbReference>
<evidence type="ECO:0000256" key="12">
    <source>
        <dbReference type="RuleBase" id="RU003684"/>
    </source>
</evidence>
<dbReference type="EMBL" id="FOVR01000009">
    <property type="protein sequence ID" value="SFO62428.1"/>
    <property type="molecule type" value="Genomic_DNA"/>
</dbReference>
<evidence type="ECO:0000256" key="11">
    <source>
        <dbReference type="PROSITE-ProRule" id="PRU00742"/>
    </source>
</evidence>
<evidence type="ECO:0000256" key="10">
    <source>
        <dbReference type="PIRSR" id="PIRSR036979-1"/>
    </source>
</evidence>
<feature type="binding site" evidence="10">
    <location>
        <position position="136"/>
    </location>
    <ligand>
        <name>Mn(2+)</name>
        <dbReference type="ChEBI" id="CHEBI:29035"/>
        <label>1</label>
    </ligand>
</feature>
<dbReference type="InterPro" id="IPR014033">
    <property type="entry name" value="Arginase"/>
</dbReference>
<evidence type="ECO:0000256" key="8">
    <source>
        <dbReference type="ARBA" id="ARBA00047391"/>
    </source>
</evidence>
<feature type="binding site" evidence="10">
    <location>
        <position position="105"/>
    </location>
    <ligand>
        <name>Mn(2+)</name>
        <dbReference type="ChEBI" id="CHEBI:29035"/>
        <label>1</label>
    </ligand>
</feature>
<evidence type="ECO:0000256" key="3">
    <source>
        <dbReference type="ARBA" id="ARBA00018123"/>
    </source>
</evidence>
<dbReference type="STRING" id="655353.SAMN04488056_109122"/>
<dbReference type="UniPathway" id="UPA00158">
    <property type="reaction ID" value="UER00270"/>
</dbReference>
<proteinExistence type="inferred from homology"/>
<protein>
    <recommendedName>
        <fullName evidence="3 9">Arginase</fullName>
        <ecNumber evidence="2 9">3.5.3.1</ecNumber>
    </recommendedName>
</protein>
<dbReference type="InterPro" id="IPR006035">
    <property type="entry name" value="Ureohydrolase"/>
</dbReference>
<dbReference type="OrthoDB" id="9788689at2"/>
<evidence type="ECO:0000256" key="9">
    <source>
        <dbReference type="NCBIfam" id="TIGR01229"/>
    </source>
</evidence>
<dbReference type="PROSITE" id="PS51409">
    <property type="entry name" value="ARGINASE_2"/>
    <property type="match status" value="1"/>
</dbReference>
<dbReference type="Gene3D" id="3.40.800.10">
    <property type="entry name" value="Ureohydrolase domain"/>
    <property type="match status" value="1"/>
</dbReference>
<dbReference type="Pfam" id="PF00491">
    <property type="entry name" value="Arginase"/>
    <property type="match status" value="1"/>
</dbReference>
<name>A0A1I5IP80_9HYPH</name>
<keyword evidence="4 13" id="KW-0056">Arginine metabolism</keyword>
<evidence type="ECO:0000256" key="2">
    <source>
        <dbReference type="ARBA" id="ARBA00012168"/>
    </source>
</evidence>
<comment type="pathway">
    <text evidence="1">Nitrogen metabolism; urea cycle; L-ornithine and urea from L-arginine: step 1/1.</text>
</comment>
<organism evidence="14 15">
    <name type="scientific">Cohaesibacter marisflavi</name>
    <dbReference type="NCBI Taxonomy" id="655353"/>
    <lineage>
        <taxon>Bacteria</taxon>
        <taxon>Pseudomonadati</taxon>
        <taxon>Pseudomonadota</taxon>
        <taxon>Alphaproteobacteria</taxon>
        <taxon>Hyphomicrobiales</taxon>
        <taxon>Cohaesibacteraceae</taxon>
    </lineage>
</organism>
<dbReference type="PROSITE" id="PS01053">
    <property type="entry name" value="ARGINASE_1"/>
    <property type="match status" value="1"/>
</dbReference>
<comment type="catalytic activity">
    <reaction evidence="8 13">
        <text>L-arginine + H2O = urea + L-ornithine</text>
        <dbReference type="Rhea" id="RHEA:20569"/>
        <dbReference type="ChEBI" id="CHEBI:15377"/>
        <dbReference type="ChEBI" id="CHEBI:16199"/>
        <dbReference type="ChEBI" id="CHEBI:32682"/>
        <dbReference type="ChEBI" id="CHEBI:46911"/>
        <dbReference type="EC" id="3.5.3.1"/>
    </reaction>
</comment>
<reference evidence="14 15" key="1">
    <citation type="submission" date="2016-10" db="EMBL/GenBank/DDBJ databases">
        <authorList>
            <person name="de Groot N.N."/>
        </authorList>
    </citation>
    <scope>NUCLEOTIDE SEQUENCE [LARGE SCALE GENOMIC DNA]</scope>
    <source>
        <strain evidence="14 15">CGMCC 1.9157</strain>
    </source>
</reference>
<feature type="binding site" evidence="10">
    <location>
        <position position="134"/>
    </location>
    <ligand>
        <name>Mn(2+)</name>
        <dbReference type="ChEBI" id="CHEBI:29035"/>
        <label>1</label>
    </ligand>
</feature>
<accession>A0A1I5IP80</accession>
<evidence type="ECO:0000256" key="7">
    <source>
        <dbReference type="ARBA" id="ARBA00023211"/>
    </source>
</evidence>
<dbReference type="GO" id="GO:0000050">
    <property type="term" value="P:urea cycle"/>
    <property type="evidence" value="ECO:0007669"/>
    <property type="project" value="UniProtKB-UniPathway"/>
</dbReference>
<dbReference type="FunFam" id="3.40.800.10:FF:000012">
    <property type="entry name" value="Arginase"/>
    <property type="match status" value="1"/>
</dbReference>
<dbReference type="CDD" id="cd09989">
    <property type="entry name" value="Arginase"/>
    <property type="match status" value="1"/>
</dbReference>
<comment type="cofactor">
    <cofactor evidence="10 13">
        <name>Mn(2+)</name>
        <dbReference type="ChEBI" id="CHEBI:29035"/>
    </cofactor>
    <text evidence="10 13">Binds 2 manganese ions per subunit.</text>
</comment>
<gene>
    <name evidence="14" type="ORF">SAMN04488056_109122</name>
</gene>
<evidence type="ECO:0000256" key="6">
    <source>
        <dbReference type="ARBA" id="ARBA00022801"/>
    </source>
</evidence>
<comment type="similarity">
    <text evidence="11 12">Belongs to the arginase family.</text>
</comment>
<feature type="binding site" evidence="10">
    <location>
        <position position="236"/>
    </location>
    <ligand>
        <name>Mn(2+)</name>
        <dbReference type="ChEBI" id="CHEBI:29035"/>
        <label>1</label>
    </ligand>
</feature>
<dbReference type="InterPro" id="IPR020855">
    <property type="entry name" value="Ureohydrolase_Mn_BS"/>
</dbReference>
<evidence type="ECO:0000256" key="13">
    <source>
        <dbReference type="RuleBase" id="RU361159"/>
    </source>
</evidence>
<keyword evidence="5 10" id="KW-0479">Metal-binding</keyword>
<dbReference type="GO" id="GO:0030145">
    <property type="term" value="F:manganese ion binding"/>
    <property type="evidence" value="ECO:0007669"/>
    <property type="project" value="TreeGrafter"/>
</dbReference>
<evidence type="ECO:0000256" key="1">
    <source>
        <dbReference type="ARBA" id="ARBA00005098"/>
    </source>
</evidence>
<dbReference type="GO" id="GO:0006525">
    <property type="term" value="P:arginine metabolic process"/>
    <property type="evidence" value="ECO:0007669"/>
    <property type="project" value="UniProtKB-KW"/>
</dbReference>
<dbReference type="PRINTS" id="PR00116">
    <property type="entry name" value="ARGINASE"/>
</dbReference>
<keyword evidence="6 12" id="KW-0378">Hydrolase</keyword>
<dbReference type="GO" id="GO:0004053">
    <property type="term" value="F:arginase activity"/>
    <property type="evidence" value="ECO:0007669"/>
    <property type="project" value="UniProtKB-UniRule"/>
</dbReference>
<dbReference type="SUPFAM" id="SSF52768">
    <property type="entry name" value="Arginase/deacetylase"/>
    <property type="match status" value="1"/>
</dbReference>
<dbReference type="NCBIfam" id="TIGR01229">
    <property type="entry name" value="rocF_arginase"/>
    <property type="match status" value="1"/>
</dbReference>
<evidence type="ECO:0000313" key="15">
    <source>
        <dbReference type="Proteomes" id="UP000199236"/>
    </source>
</evidence>
<dbReference type="EC" id="3.5.3.1" evidence="2 9"/>
<evidence type="ECO:0000256" key="4">
    <source>
        <dbReference type="ARBA" id="ARBA00022503"/>
    </source>
</evidence>
<keyword evidence="15" id="KW-1185">Reference proteome</keyword>
<evidence type="ECO:0000313" key="14">
    <source>
        <dbReference type="EMBL" id="SFO62428.1"/>
    </source>
</evidence>
<dbReference type="RefSeq" id="WP_090074026.1">
    <property type="nucleotide sequence ID" value="NZ_FOVR01000009.1"/>
</dbReference>
<dbReference type="InterPro" id="IPR023696">
    <property type="entry name" value="Ureohydrolase_dom_sf"/>
</dbReference>
<dbReference type="Proteomes" id="UP000199236">
    <property type="component" value="Unassembled WGS sequence"/>
</dbReference>
<dbReference type="PIRSF" id="PIRSF036979">
    <property type="entry name" value="Arginase"/>
    <property type="match status" value="1"/>
</dbReference>
<sequence>MPAPEKATPPTIHLLGVPVQDGTHEKGCLMGPDALRTAGLRDTLEGLGFDCVDHGNLSPAAIDPMPAGKGNALQFDAIASWTRTLAPKAYEMAKNGFPLFMGGDHSLSMGSVAGMARHAAEEGRELFVLWLDAHTDFNTPLTSESGNMHGMSVAAFCGLPELSGLYEAPLDHPVNPAQVHMMGIRSIDQKERDLLRRHHVKINDMRVLDEMGVIRPLMELIDEVKSRNAMLHVSLDVDFLDPEIAPAVGTTVPGGATLREAHLIMELLHESGYVSSLDLVELNPFLDHRGKTAELLTDLTASLFGRTIFDRPTRRPGPRHRSV</sequence>